<keyword evidence="1" id="KW-0646">Protease inhibitor</keyword>
<dbReference type="Gene3D" id="3.10.450.10">
    <property type="match status" value="1"/>
</dbReference>
<keyword evidence="2" id="KW-0789">Thiol protease inhibitor</keyword>
<dbReference type="GO" id="GO:0004869">
    <property type="term" value="F:cysteine-type endopeptidase inhibitor activity"/>
    <property type="evidence" value="ECO:0007669"/>
    <property type="project" value="UniProtKB-KW"/>
</dbReference>
<dbReference type="AlphaFoldDB" id="Q70VB0"/>
<dbReference type="Pfam" id="PF16845">
    <property type="entry name" value="SQAPI"/>
    <property type="match status" value="1"/>
</dbReference>
<name>Q70VB0_9CARY</name>
<sequence length="113" mass="12870">MSSSNNLAGGWFPVDPNSPKIQKLARWAVDEENKKPSAYKLEYKGTFKAEEQIVEARNSRISLEAVRVPFAASNKEWHKYQAIVYEDLNNNLELKEFKPLLQANDDECIAVAN</sequence>
<evidence type="ECO:0000259" key="3">
    <source>
        <dbReference type="Pfam" id="PF16845"/>
    </source>
</evidence>
<accession>Q70VB0</accession>
<gene>
    <name evidence="4" type="primary">celocystatin</name>
</gene>
<feature type="domain" description="Cystatin" evidence="3">
    <location>
        <begin position="17"/>
        <end position="99"/>
    </location>
</feature>
<reference evidence="4" key="1">
    <citation type="journal article" date="2005" name="Biotechnol. Appl. Biochem.">
        <title>Cystatins may confer viral resistance in plants by inhibition of a virus-induced cell death phenomenon in which cysteine proteinases are active: cloning and molecular characterization of a cDNA encoding cysteine-proteinase inhibitor (celostatin) from Celosia cristata (crested cock's comb).</title>
        <authorList>
            <person name="Gholizadeh A."/>
            <person name="Santha I.M."/>
            <person name="Kohnehrouz B.B."/>
            <person name="Lodha M.L."/>
            <person name="Kapoor H.C."/>
        </authorList>
    </citation>
    <scope>NUCLEOTIDE SEQUENCE</scope>
    <source>
        <tissue evidence="4">Leaves</tissue>
    </source>
</reference>
<dbReference type="CDD" id="cd00042">
    <property type="entry name" value="CY"/>
    <property type="match status" value="1"/>
</dbReference>
<evidence type="ECO:0000256" key="1">
    <source>
        <dbReference type="ARBA" id="ARBA00022690"/>
    </source>
</evidence>
<dbReference type="PANTHER" id="PTHR47364:SF2">
    <property type="entry name" value="CYSTEINE PROTEINASE INHIBITOR 5"/>
    <property type="match status" value="1"/>
</dbReference>
<dbReference type="InterPro" id="IPR046350">
    <property type="entry name" value="Cystatin_sf"/>
</dbReference>
<protein>
    <submittedName>
        <fullName evidence="4">Cysteine proteinase inhibitor</fullName>
    </submittedName>
</protein>
<evidence type="ECO:0000313" key="4">
    <source>
        <dbReference type="EMBL" id="CAD59764.1"/>
    </source>
</evidence>
<evidence type="ECO:0000256" key="2">
    <source>
        <dbReference type="ARBA" id="ARBA00022704"/>
    </source>
</evidence>
<organism evidence="4">
    <name type="scientific">Celosia cristata</name>
    <dbReference type="NCBI Taxonomy" id="124768"/>
    <lineage>
        <taxon>Eukaryota</taxon>
        <taxon>Viridiplantae</taxon>
        <taxon>Streptophyta</taxon>
        <taxon>Embryophyta</taxon>
        <taxon>Tracheophyta</taxon>
        <taxon>Spermatophyta</taxon>
        <taxon>Magnoliopsida</taxon>
        <taxon>eudicotyledons</taxon>
        <taxon>Gunneridae</taxon>
        <taxon>Pentapetalae</taxon>
        <taxon>Caryophyllales</taxon>
        <taxon>Amaranthaceae</taxon>
        <taxon>Celosia</taxon>
    </lineage>
</organism>
<dbReference type="EMBL" id="AJ535712">
    <property type="protein sequence ID" value="CAD59764.1"/>
    <property type="molecule type" value="mRNA"/>
</dbReference>
<proteinExistence type="evidence at transcript level"/>
<dbReference type="InterPro" id="IPR000010">
    <property type="entry name" value="Cystatin_dom"/>
</dbReference>
<dbReference type="SUPFAM" id="SSF54403">
    <property type="entry name" value="Cystatin/monellin"/>
    <property type="match status" value="1"/>
</dbReference>
<dbReference type="PANTHER" id="PTHR47364">
    <property type="entry name" value="CYSTEINE PROTEINASE INHIBITOR 5"/>
    <property type="match status" value="1"/>
</dbReference>